<evidence type="ECO:0000313" key="3">
    <source>
        <dbReference type="Proteomes" id="UP000295375"/>
    </source>
</evidence>
<name>A0A4R6UZD7_9GAMM</name>
<reference evidence="2 3" key="1">
    <citation type="submission" date="2019-03" db="EMBL/GenBank/DDBJ databases">
        <title>Genomic Encyclopedia of Type Strains, Phase IV (KMG-IV): sequencing the most valuable type-strain genomes for metagenomic binning, comparative biology and taxonomic classification.</title>
        <authorList>
            <person name="Goeker M."/>
        </authorList>
    </citation>
    <scope>NUCLEOTIDE SEQUENCE [LARGE SCALE GENOMIC DNA]</scope>
    <source>
        <strain evidence="2 3">DSM 103792</strain>
    </source>
</reference>
<organism evidence="2 3">
    <name type="scientific">Permianibacter aggregans</name>
    <dbReference type="NCBI Taxonomy" id="1510150"/>
    <lineage>
        <taxon>Bacteria</taxon>
        <taxon>Pseudomonadati</taxon>
        <taxon>Pseudomonadota</taxon>
        <taxon>Gammaproteobacteria</taxon>
        <taxon>Pseudomonadales</taxon>
        <taxon>Pseudomonadaceae</taxon>
        <taxon>Permianibacter</taxon>
    </lineage>
</organism>
<keyword evidence="3" id="KW-1185">Reference proteome</keyword>
<protein>
    <submittedName>
        <fullName evidence="2">Uncharacterized protein</fullName>
    </submittedName>
</protein>
<proteinExistence type="predicted"/>
<accession>A0A4R6UZD7</accession>
<dbReference type="AlphaFoldDB" id="A0A4R6UZD7"/>
<gene>
    <name evidence="2" type="ORF">EV696_101359</name>
</gene>
<evidence type="ECO:0000256" key="1">
    <source>
        <dbReference type="SAM" id="Phobius"/>
    </source>
</evidence>
<feature type="transmembrane region" description="Helical" evidence="1">
    <location>
        <begin position="6"/>
        <end position="25"/>
    </location>
</feature>
<comment type="caution">
    <text evidence="2">The sequence shown here is derived from an EMBL/GenBank/DDBJ whole genome shotgun (WGS) entry which is preliminary data.</text>
</comment>
<keyword evidence="1" id="KW-1133">Transmembrane helix</keyword>
<dbReference type="EMBL" id="SNYM01000001">
    <property type="protein sequence ID" value="TDQ51383.1"/>
    <property type="molecule type" value="Genomic_DNA"/>
</dbReference>
<evidence type="ECO:0000313" key="2">
    <source>
        <dbReference type="EMBL" id="TDQ51383.1"/>
    </source>
</evidence>
<keyword evidence="1" id="KW-0812">Transmembrane</keyword>
<keyword evidence="1" id="KW-0472">Membrane</keyword>
<dbReference type="Proteomes" id="UP000295375">
    <property type="component" value="Unassembled WGS sequence"/>
</dbReference>
<sequence length="37" mass="4109">MSTSGLIMMLGTMGIVTAVTLYFFIRVLKAPDQEDEE</sequence>